<feature type="region of interest" description="Disordered" evidence="5">
    <location>
        <begin position="138"/>
        <end position="160"/>
    </location>
</feature>
<dbReference type="AlphaFoldDB" id="A0A5M8PE84"/>
<comment type="similarity">
    <text evidence="1">Belongs to the universal ribosomal protein uL23 family.</text>
</comment>
<comment type="caution">
    <text evidence="6">The sequence shown here is derived from an EMBL/GenBank/DDBJ whole genome shotgun (WGS) entry which is preliminary data.</text>
</comment>
<evidence type="ECO:0000256" key="4">
    <source>
        <dbReference type="ARBA" id="ARBA00039977"/>
    </source>
</evidence>
<dbReference type="OrthoDB" id="275582at2759"/>
<organism evidence="6 7">
    <name type="scientific">Lasallia pustulata</name>
    <dbReference type="NCBI Taxonomy" id="136370"/>
    <lineage>
        <taxon>Eukaryota</taxon>
        <taxon>Fungi</taxon>
        <taxon>Dikarya</taxon>
        <taxon>Ascomycota</taxon>
        <taxon>Pezizomycotina</taxon>
        <taxon>Lecanoromycetes</taxon>
        <taxon>OSLEUM clade</taxon>
        <taxon>Umbilicariomycetidae</taxon>
        <taxon>Umbilicariales</taxon>
        <taxon>Umbilicariaceae</taxon>
        <taxon>Lasallia</taxon>
    </lineage>
</organism>
<reference evidence="6 7" key="1">
    <citation type="submission" date="2019-09" db="EMBL/GenBank/DDBJ databases">
        <title>The hologenome of the rock-dwelling lichen Lasallia pustulata.</title>
        <authorList>
            <person name="Greshake Tzovaras B."/>
            <person name="Segers F."/>
            <person name="Bicker A."/>
            <person name="Dal Grande F."/>
            <person name="Otte J."/>
            <person name="Hankeln T."/>
            <person name="Schmitt I."/>
            <person name="Ebersberger I."/>
        </authorList>
    </citation>
    <scope>NUCLEOTIDE SEQUENCE [LARGE SCALE GENOMIC DNA]</scope>
    <source>
        <strain evidence="6">A1-1</strain>
    </source>
</reference>
<dbReference type="Gene3D" id="3.30.70.330">
    <property type="match status" value="1"/>
</dbReference>
<dbReference type="GO" id="GO:0005762">
    <property type="term" value="C:mitochondrial large ribosomal subunit"/>
    <property type="evidence" value="ECO:0007669"/>
    <property type="project" value="TreeGrafter"/>
</dbReference>
<evidence type="ECO:0000313" key="6">
    <source>
        <dbReference type="EMBL" id="KAA6407659.1"/>
    </source>
</evidence>
<dbReference type="InterPro" id="IPR013025">
    <property type="entry name" value="Ribosomal_uL23-like"/>
</dbReference>
<name>A0A5M8PE84_9LECA</name>
<dbReference type="GO" id="GO:0003735">
    <property type="term" value="F:structural constituent of ribosome"/>
    <property type="evidence" value="ECO:0007669"/>
    <property type="project" value="InterPro"/>
</dbReference>
<sequence>MAILGPLRVNAFRPPKGQKQIFLPAFTLTLLRTPNLPATMASFLVPLNLNKLDLKDYLYHAYALRVLSVRSYIQQQRVQADRPSKTLAAPRRWFRPRAVKKMTVEMERAFVWPAAPAAADMDAWDKVVYDKAVEANEEESERLGPGGEARPRRDGASVRGQARALLDGRERWRPMWVDYGPRREVEVGLGGWGGWGGEVDVPLVREKV</sequence>
<dbReference type="Pfam" id="PF00276">
    <property type="entry name" value="Ribosomal_L23"/>
    <property type="match status" value="1"/>
</dbReference>
<dbReference type="GO" id="GO:0032543">
    <property type="term" value="P:mitochondrial translation"/>
    <property type="evidence" value="ECO:0007669"/>
    <property type="project" value="TreeGrafter"/>
</dbReference>
<evidence type="ECO:0000256" key="3">
    <source>
        <dbReference type="ARBA" id="ARBA00023274"/>
    </source>
</evidence>
<dbReference type="Proteomes" id="UP000324767">
    <property type="component" value="Unassembled WGS sequence"/>
</dbReference>
<dbReference type="PANTHER" id="PTHR12059">
    <property type="entry name" value="RIBOSOMAL PROTEIN L23-RELATED"/>
    <property type="match status" value="1"/>
</dbReference>
<keyword evidence="2" id="KW-0689">Ribosomal protein</keyword>
<keyword evidence="3" id="KW-0687">Ribonucleoprotein</keyword>
<protein>
    <recommendedName>
        <fullName evidence="4">Large ribosomal subunit protein uL23m</fullName>
    </recommendedName>
</protein>
<dbReference type="InterPro" id="IPR012677">
    <property type="entry name" value="Nucleotide-bd_a/b_plait_sf"/>
</dbReference>
<gene>
    <name evidence="6" type="ORF">FRX48_08497</name>
</gene>
<dbReference type="InterPro" id="IPR012678">
    <property type="entry name" value="Ribosomal_uL23/eL15/eS24_sf"/>
</dbReference>
<evidence type="ECO:0000313" key="7">
    <source>
        <dbReference type="Proteomes" id="UP000324767"/>
    </source>
</evidence>
<evidence type="ECO:0000256" key="1">
    <source>
        <dbReference type="ARBA" id="ARBA00006700"/>
    </source>
</evidence>
<dbReference type="PANTHER" id="PTHR12059:SF5">
    <property type="entry name" value="LARGE RIBOSOMAL SUBUNIT PROTEIN UL23M"/>
    <property type="match status" value="1"/>
</dbReference>
<dbReference type="SUPFAM" id="SSF54189">
    <property type="entry name" value="Ribosomal proteins S24e, L23 and L15e"/>
    <property type="match status" value="1"/>
</dbReference>
<accession>A0A5M8PE84</accession>
<dbReference type="EMBL" id="VXIT01000016">
    <property type="protein sequence ID" value="KAA6407659.1"/>
    <property type="molecule type" value="Genomic_DNA"/>
</dbReference>
<evidence type="ECO:0000256" key="5">
    <source>
        <dbReference type="SAM" id="MobiDB-lite"/>
    </source>
</evidence>
<proteinExistence type="inferred from homology"/>
<evidence type="ECO:0000256" key="2">
    <source>
        <dbReference type="ARBA" id="ARBA00022980"/>
    </source>
</evidence>